<evidence type="ECO:0000313" key="2">
    <source>
        <dbReference type="Proteomes" id="UP001164929"/>
    </source>
</evidence>
<dbReference type="EMBL" id="JAQIZT010000018">
    <property type="protein sequence ID" value="KAJ6957252.1"/>
    <property type="molecule type" value="Genomic_DNA"/>
</dbReference>
<dbReference type="Proteomes" id="UP001164929">
    <property type="component" value="Chromosome 18"/>
</dbReference>
<organism evidence="1 2">
    <name type="scientific">Populus alba x Populus x berolinensis</name>
    <dbReference type="NCBI Taxonomy" id="444605"/>
    <lineage>
        <taxon>Eukaryota</taxon>
        <taxon>Viridiplantae</taxon>
        <taxon>Streptophyta</taxon>
        <taxon>Embryophyta</taxon>
        <taxon>Tracheophyta</taxon>
        <taxon>Spermatophyta</taxon>
        <taxon>Magnoliopsida</taxon>
        <taxon>eudicotyledons</taxon>
        <taxon>Gunneridae</taxon>
        <taxon>Pentapetalae</taxon>
        <taxon>rosids</taxon>
        <taxon>fabids</taxon>
        <taxon>Malpighiales</taxon>
        <taxon>Salicaceae</taxon>
        <taxon>Saliceae</taxon>
        <taxon>Populus</taxon>
    </lineage>
</organism>
<sequence>MAAVNFGGILPRMPDLSHGNGPGNGCVSVKVVPRKRLVSLSAAVQWSLQGLFLSKILKLIWNLLGLWFRGYLSGRNDQRQGMVDD</sequence>
<comment type="caution">
    <text evidence="1">The sequence shown here is derived from an EMBL/GenBank/DDBJ whole genome shotgun (WGS) entry which is preliminary data.</text>
</comment>
<keyword evidence="2" id="KW-1185">Reference proteome</keyword>
<accession>A0AAD6PRW6</accession>
<proteinExistence type="predicted"/>
<protein>
    <submittedName>
        <fullName evidence="1">Uncharacterized protein</fullName>
    </submittedName>
</protein>
<dbReference type="AlphaFoldDB" id="A0AAD6PRW6"/>
<name>A0AAD6PRW6_9ROSI</name>
<gene>
    <name evidence="1" type="ORF">NC653_039245</name>
</gene>
<evidence type="ECO:0000313" key="1">
    <source>
        <dbReference type="EMBL" id="KAJ6957252.1"/>
    </source>
</evidence>
<reference evidence="1 2" key="1">
    <citation type="journal article" date="2023" name="Mol. Ecol. Resour.">
        <title>Chromosome-level genome assembly of a triploid poplar Populus alba 'Berolinensis'.</title>
        <authorList>
            <person name="Chen S."/>
            <person name="Yu Y."/>
            <person name="Wang X."/>
            <person name="Wang S."/>
            <person name="Zhang T."/>
            <person name="Zhou Y."/>
            <person name="He R."/>
            <person name="Meng N."/>
            <person name="Wang Y."/>
            <person name="Liu W."/>
            <person name="Liu Z."/>
            <person name="Liu J."/>
            <person name="Guo Q."/>
            <person name="Huang H."/>
            <person name="Sederoff R.R."/>
            <person name="Wang G."/>
            <person name="Qu G."/>
            <person name="Chen S."/>
        </authorList>
    </citation>
    <scope>NUCLEOTIDE SEQUENCE [LARGE SCALE GENOMIC DNA]</scope>
    <source>
        <strain evidence="1">SC-2020</strain>
    </source>
</reference>